<evidence type="ECO:0000259" key="1">
    <source>
        <dbReference type="Pfam" id="PF02464"/>
    </source>
</evidence>
<dbReference type="Proteomes" id="UP000193427">
    <property type="component" value="Chromosome"/>
</dbReference>
<name>A0A1W6L2U6_9BURK</name>
<gene>
    <name evidence="2" type="ORF">A4W93_00935</name>
</gene>
<dbReference type="EMBL" id="CP015118">
    <property type="protein sequence ID" value="ARN18594.1"/>
    <property type="molecule type" value="Genomic_DNA"/>
</dbReference>
<evidence type="ECO:0000313" key="2">
    <source>
        <dbReference type="EMBL" id="ARN18594.1"/>
    </source>
</evidence>
<reference evidence="2 3" key="1">
    <citation type="submission" date="2016-04" db="EMBL/GenBank/DDBJ databases">
        <title>Complete genome sequence of natural rubber-degrading, novel Gram-negative bacterium, Rhizobacter gummiphilus strain NS21.</title>
        <authorList>
            <person name="Tabata M."/>
            <person name="Kasai D."/>
            <person name="Fukuda M."/>
        </authorList>
    </citation>
    <scope>NUCLEOTIDE SEQUENCE [LARGE SCALE GENOMIC DNA]</scope>
    <source>
        <strain evidence="2 3">NS21</strain>
    </source>
</reference>
<proteinExistence type="predicted"/>
<dbReference type="NCBIfam" id="TIGR00199">
    <property type="entry name" value="PncC_domain"/>
    <property type="match status" value="1"/>
</dbReference>
<accession>A0A1W6L2U6</accession>
<dbReference type="KEGG" id="rgu:A4W93_00935"/>
<protein>
    <recommendedName>
        <fullName evidence="1">CinA C-terminal domain-containing protein</fullName>
    </recommendedName>
</protein>
<dbReference type="AlphaFoldDB" id="A0A1W6L2U6"/>
<sequence length="175" mass="18817">MRYIAAYMKMHGLKLVTAESCTSGLIASAIAETPGAGELLDCAFVTHAPAAKERCLGVRPETLNRHGLTSEPVAREMALGALTRSEGNFAVANAGGPYASDPMIATGTLCFAWAFRVQGAEPVVVTETRIFIGERNAVRHESAHYALARIVPLHMRSIRRLKLGMRARQKIDAAA</sequence>
<keyword evidence="3" id="KW-1185">Reference proteome</keyword>
<organism evidence="2 3">
    <name type="scientific">Piscinibacter gummiphilus</name>
    <dbReference type="NCBI Taxonomy" id="946333"/>
    <lineage>
        <taxon>Bacteria</taxon>
        <taxon>Pseudomonadati</taxon>
        <taxon>Pseudomonadota</taxon>
        <taxon>Betaproteobacteria</taxon>
        <taxon>Burkholderiales</taxon>
        <taxon>Sphaerotilaceae</taxon>
        <taxon>Piscinibacter</taxon>
    </lineage>
</organism>
<dbReference type="InterPro" id="IPR008136">
    <property type="entry name" value="CinA_C"/>
</dbReference>
<dbReference type="Pfam" id="PF02464">
    <property type="entry name" value="CinA"/>
    <property type="match status" value="1"/>
</dbReference>
<dbReference type="InterPro" id="IPR036653">
    <property type="entry name" value="CinA-like_C"/>
</dbReference>
<dbReference type="Gene3D" id="3.90.950.20">
    <property type="entry name" value="CinA-like"/>
    <property type="match status" value="1"/>
</dbReference>
<feature type="domain" description="CinA C-terminal" evidence="1">
    <location>
        <begin position="4"/>
        <end position="150"/>
    </location>
</feature>
<evidence type="ECO:0000313" key="3">
    <source>
        <dbReference type="Proteomes" id="UP000193427"/>
    </source>
</evidence>
<dbReference type="SUPFAM" id="SSF142433">
    <property type="entry name" value="CinA-like"/>
    <property type="match status" value="1"/>
</dbReference>
<dbReference type="STRING" id="946333.A4W93_00935"/>